<dbReference type="SMART" id="SM00825">
    <property type="entry name" value="PKS_KS"/>
    <property type="match status" value="1"/>
</dbReference>
<organism evidence="6 7">
    <name type="scientific">Streptomyces hyaluromycini</name>
    <dbReference type="NCBI Taxonomy" id="1377993"/>
    <lineage>
        <taxon>Bacteria</taxon>
        <taxon>Bacillati</taxon>
        <taxon>Actinomycetota</taxon>
        <taxon>Actinomycetes</taxon>
        <taxon>Kitasatosporales</taxon>
        <taxon>Streptomycetaceae</taxon>
        <taxon>Streptomyces</taxon>
    </lineage>
</organism>
<comment type="similarity">
    <text evidence="1 3">Belongs to the thiolase-like superfamily. Beta-ketoacyl-ACP synthases family.</text>
</comment>
<reference evidence="6 7" key="1">
    <citation type="submission" date="2024-06" db="EMBL/GenBank/DDBJ databases">
        <title>The Natural Products Discovery Center: Release of the First 8490 Sequenced Strains for Exploring Actinobacteria Biosynthetic Diversity.</title>
        <authorList>
            <person name="Kalkreuter E."/>
            <person name="Kautsar S.A."/>
            <person name="Yang D."/>
            <person name="Bader C.D."/>
            <person name="Teijaro C.N."/>
            <person name="Fluegel L."/>
            <person name="Davis C.M."/>
            <person name="Simpson J.R."/>
            <person name="Lauterbach L."/>
            <person name="Steele A.D."/>
            <person name="Gui C."/>
            <person name="Meng S."/>
            <person name="Li G."/>
            <person name="Viehrig K."/>
            <person name="Ye F."/>
            <person name="Su P."/>
            <person name="Kiefer A.F."/>
            <person name="Nichols A."/>
            <person name="Cepeda A.J."/>
            <person name="Yan W."/>
            <person name="Fan B."/>
            <person name="Jiang Y."/>
            <person name="Adhikari A."/>
            <person name="Zheng C.-J."/>
            <person name="Schuster L."/>
            <person name="Cowan T.M."/>
            <person name="Smanski M.J."/>
            <person name="Chevrette M.G."/>
            <person name="De Carvalho L.P.S."/>
            <person name="Shen B."/>
        </authorList>
    </citation>
    <scope>NUCLEOTIDE SEQUENCE [LARGE SCALE GENOMIC DNA]</scope>
    <source>
        <strain evidence="6 7">NPDC000234</strain>
    </source>
</reference>
<dbReference type="PANTHER" id="PTHR11712:SF336">
    <property type="entry name" value="3-OXOACYL-[ACYL-CARRIER-PROTEIN] SYNTHASE, MITOCHONDRIAL"/>
    <property type="match status" value="1"/>
</dbReference>
<evidence type="ECO:0000256" key="2">
    <source>
        <dbReference type="ARBA" id="ARBA00022679"/>
    </source>
</evidence>
<dbReference type="InterPro" id="IPR016039">
    <property type="entry name" value="Thiolase-like"/>
</dbReference>
<gene>
    <name evidence="6" type="ORF">ABT404_29815</name>
</gene>
<evidence type="ECO:0000313" key="7">
    <source>
        <dbReference type="Proteomes" id="UP001474181"/>
    </source>
</evidence>
<keyword evidence="7" id="KW-1185">Reference proteome</keyword>
<name>A0ABV1X3M6_9ACTN</name>
<sequence length="461" mass="46495">MSPAPAADRRYRTGIAVTSAAVLHPAAVTVTELDRVLRRGEPTLRPTPVPGMGLVVPAAHLDGFDLRSWARSHYADPTGRDRLRRVAGRATLPVRTACCVALATCTAARLTEAEARDTSVVIAGNNLALGHQSRAAAAYAADPATVRAGHLLDCFDTDALGAVGEVTGCGGEGWPIGGSSAAGALALIHATRMVAAGQAPRCLVVAPVNDLSPVEIGAFVKAGAMTPVTAGGDAAAACRPFDESHDGIAVAQVAAAVLVEPASEAHRRGIRPLGRILGSGTSTDGRRGTRPDTDGQVRAMRKALSDCALAPSDVDYVNAHATGSAVGDDSEAAALAEVFGAGGPMAPESKAGGPAAVDAAAVDAAAADAAAVDGPWVNSTKALLGHGLGAAGLVEAVATLLQLAGGYCHANPHLAKPVRTDLRFVTDTITRAPLRTALSNSFAFSGINASLVLGRAEEDCP</sequence>
<evidence type="ECO:0000256" key="4">
    <source>
        <dbReference type="SAM" id="MobiDB-lite"/>
    </source>
</evidence>
<evidence type="ECO:0000259" key="5">
    <source>
        <dbReference type="PROSITE" id="PS52004"/>
    </source>
</evidence>
<dbReference type="InterPro" id="IPR014030">
    <property type="entry name" value="Ketoacyl_synth_N"/>
</dbReference>
<protein>
    <submittedName>
        <fullName evidence="6">Beta-ketoacyl synthase N-terminal-like domain-containing protein</fullName>
    </submittedName>
</protein>
<evidence type="ECO:0000256" key="1">
    <source>
        <dbReference type="ARBA" id="ARBA00008467"/>
    </source>
</evidence>
<dbReference type="EMBL" id="JBEPEK010000260">
    <property type="protein sequence ID" value="MER7183619.1"/>
    <property type="molecule type" value="Genomic_DNA"/>
</dbReference>
<evidence type="ECO:0000313" key="6">
    <source>
        <dbReference type="EMBL" id="MER7183619.1"/>
    </source>
</evidence>
<feature type="region of interest" description="Disordered" evidence="4">
    <location>
        <begin position="274"/>
        <end position="294"/>
    </location>
</feature>
<dbReference type="Proteomes" id="UP001474181">
    <property type="component" value="Unassembled WGS sequence"/>
</dbReference>
<evidence type="ECO:0000256" key="3">
    <source>
        <dbReference type="RuleBase" id="RU003694"/>
    </source>
</evidence>
<feature type="compositionally biased region" description="Basic and acidic residues" evidence="4">
    <location>
        <begin position="284"/>
        <end position="294"/>
    </location>
</feature>
<dbReference type="RefSeq" id="WP_350785088.1">
    <property type="nucleotide sequence ID" value="NZ_JBEPEK010000260.1"/>
</dbReference>
<feature type="domain" description="Ketosynthase family 3 (KS3)" evidence="5">
    <location>
        <begin position="1"/>
        <end position="455"/>
    </location>
</feature>
<dbReference type="Pfam" id="PF00109">
    <property type="entry name" value="ketoacyl-synt"/>
    <property type="match status" value="1"/>
</dbReference>
<dbReference type="PANTHER" id="PTHR11712">
    <property type="entry name" value="POLYKETIDE SYNTHASE-RELATED"/>
    <property type="match status" value="1"/>
</dbReference>
<accession>A0ABV1X3M6</accession>
<comment type="caution">
    <text evidence="6">The sequence shown here is derived from an EMBL/GenBank/DDBJ whole genome shotgun (WGS) entry which is preliminary data.</text>
</comment>
<feature type="compositionally biased region" description="Low complexity" evidence="4">
    <location>
        <begin position="274"/>
        <end position="283"/>
    </location>
</feature>
<dbReference type="Gene3D" id="3.40.47.10">
    <property type="match status" value="1"/>
</dbReference>
<keyword evidence="2 3" id="KW-0808">Transferase</keyword>
<dbReference type="InterPro" id="IPR020841">
    <property type="entry name" value="PKS_Beta-ketoAc_synthase_dom"/>
</dbReference>
<dbReference type="SUPFAM" id="SSF53901">
    <property type="entry name" value="Thiolase-like"/>
    <property type="match status" value="2"/>
</dbReference>
<dbReference type="InterPro" id="IPR000794">
    <property type="entry name" value="Beta-ketoacyl_synthase"/>
</dbReference>
<proteinExistence type="inferred from homology"/>
<dbReference type="Pfam" id="PF02801">
    <property type="entry name" value="Ketoacyl-synt_C"/>
    <property type="match status" value="2"/>
</dbReference>
<dbReference type="InterPro" id="IPR014031">
    <property type="entry name" value="Ketoacyl_synth_C"/>
</dbReference>
<dbReference type="PROSITE" id="PS52004">
    <property type="entry name" value="KS3_2"/>
    <property type="match status" value="1"/>
</dbReference>